<reference evidence="4" key="1">
    <citation type="submission" date="2023-03" db="EMBL/GenBank/DDBJ databases">
        <title>Complete genome of Cladonia borealis.</title>
        <authorList>
            <person name="Park H."/>
        </authorList>
    </citation>
    <scope>NUCLEOTIDE SEQUENCE</scope>
    <source>
        <strain evidence="4">ANT050790</strain>
    </source>
</reference>
<dbReference type="PANTHER" id="PTHR47336:SF2">
    <property type="entry name" value="TRANSCRIPTION FACTOR HMS1-RELATED"/>
    <property type="match status" value="1"/>
</dbReference>
<feature type="compositionally biased region" description="Basic and acidic residues" evidence="1">
    <location>
        <begin position="178"/>
        <end position="190"/>
    </location>
</feature>
<dbReference type="PROSITE" id="PS50888">
    <property type="entry name" value="BHLH"/>
    <property type="match status" value="1"/>
</dbReference>
<dbReference type="InterPro" id="IPR011598">
    <property type="entry name" value="bHLH_dom"/>
</dbReference>
<dbReference type="Proteomes" id="UP001166286">
    <property type="component" value="Unassembled WGS sequence"/>
</dbReference>
<dbReference type="GO" id="GO:0032933">
    <property type="term" value="P:SREBP signaling pathway"/>
    <property type="evidence" value="ECO:0007669"/>
    <property type="project" value="InterPro"/>
</dbReference>
<dbReference type="AlphaFoldDB" id="A0AA39R6Z7"/>
<feature type="compositionally biased region" description="Low complexity" evidence="1">
    <location>
        <begin position="72"/>
        <end position="85"/>
    </location>
</feature>
<feature type="region of interest" description="Disordered" evidence="1">
    <location>
        <begin position="177"/>
        <end position="223"/>
    </location>
</feature>
<evidence type="ECO:0000313" key="4">
    <source>
        <dbReference type="EMBL" id="KAK0516082.1"/>
    </source>
</evidence>
<evidence type="ECO:0000256" key="1">
    <source>
        <dbReference type="SAM" id="MobiDB-lite"/>
    </source>
</evidence>
<dbReference type="InterPro" id="IPR019006">
    <property type="entry name" value="Sre1_C"/>
</dbReference>
<dbReference type="Gene3D" id="4.10.280.10">
    <property type="entry name" value="Helix-loop-helix DNA-binding domain"/>
    <property type="match status" value="1"/>
</dbReference>
<feature type="transmembrane region" description="Helical" evidence="2">
    <location>
        <begin position="328"/>
        <end position="351"/>
    </location>
</feature>
<feature type="region of interest" description="Disordered" evidence="1">
    <location>
        <begin position="1"/>
        <end position="103"/>
    </location>
</feature>
<protein>
    <recommendedName>
        <fullName evidence="3">BHLH domain-containing protein</fullName>
    </recommendedName>
</protein>
<dbReference type="CDD" id="cd11395">
    <property type="entry name" value="bHLHzip_SREBP_like"/>
    <property type="match status" value="1"/>
</dbReference>
<evidence type="ECO:0000256" key="2">
    <source>
        <dbReference type="SAM" id="Phobius"/>
    </source>
</evidence>
<name>A0AA39R6Z7_9LECA</name>
<dbReference type="EMBL" id="JAFEKC020000003">
    <property type="protein sequence ID" value="KAK0516082.1"/>
    <property type="molecule type" value="Genomic_DNA"/>
</dbReference>
<feature type="compositionally biased region" description="Polar residues" evidence="1">
    <location>
        <begin position="87"/>
        <end position="97"/>
    </location>
</feature>
<feature type="domain" description="BHLH" evidence="3">
    <location>
        <begin position="92"/>
        <end position="157"/>
    </location>
</feature>
<sequence>MGVSAQKEEKASSPEDEWEDWMEWNATATQGHDQQPTPPSDIAGEDTRRHISRGAEFSDTSPQSAKKRKLSTEPTTTTASTSGFSEGKSTSVQNRSHSIVEKRYRTNLNDKIAELRNSVPALRENGQSPGEVGGSAPAFKHNKATILTKAIEYIRLLEKRNTYLEEANDALRSYARQTTREADNQEDSLRSETAPSHAEIRETSPVDIQPPSSGSKEPRGLIPVPEEMKRLRNIPSQPHYADQAPFIDQTEETSSSSGSVSIRGGKLFGKLMVGSVAGLMIMDKFAGSSSEHEHERGLFAMPFASSLPSLRLIWTFQAHLTTIPYSFLLLPVLRGLLIFCVLGLLLFLYLFNSKPKLGKPPPMAALSSTPCPSASPIEVRRNAWLTSIQTVWVPRHNMFPEMLALVSETLAYMTRQLLGWRSYSWLTGRSEEEETARVRAWEIALDAQLTGGDAELNKIRLVLTLWASGTLPKTPARLMLKALHIRVLFWQASNSVWICRACDSAARKLARYQWNLAQKMLGMTTEATHSEDDSLPKHLVNLLRQPIEDVLTDVNIQRAHNLAWNRPVDDAQADLKQDSIIEDTAMCGPLDIVALWWTDSKLQRGLNEFIKLGGRSQSSLALINLARGTAPPGSVSYIRALTATAVTSTVDRASNITELLQAVPLPSSTLVPSSFAHINAFPKAIDKDTLVAIKCAEALMNVTSSQSQPEYLYKALELLGETFYDLISIDLLAFTAAHQLVSVLLRHPALARQHLRTLKQILSNTTVQMDGPAKYNGLYKPPLQNLLEIGIMKRRASYASVDTGYGSMSDEDGQ</sequence>
<dbReference type="InterPro" id="IPR052099">
    <property type="entry name" value="Regulatory_TF_Diverse"/>
</dbReference>
<evidence type="ECO:0000259" key="3">
    <source>
        <dbReference type="PROSITE" id="PS50888"/>
    </source>
</evidence>
<feature type="compositionally biased region" description="Polar residues" evidence="1">
    <location>
        <begin position="26"/>
        <end position="35"/>
    </location>
</feature>
<dbReference type="PANTHER" id="PTHR47336">
    <property type="entry name" value="TRANSCRIPTION FACTOR HMS1-RELATED"/>
    <property type="match status" value="1"/>
</dbReference>
<organism evidence="4 5">
    <name type="scientific">Cladonia borealis</name>
    <dbReference type="NCBI Taxonomy" id="184061"/>
    <lineage>
        <taxon>Eukaryota</taxon>
        <taxon>Fungi</taxon>
        <taxon>Dikarya</taxon>
        <taxon>Ascomycota</taxon>
        <taxon>Pezizomycotina</taxon>
        <taxon>Lecanoromycetes</taxon>
        <taxon>OSLEUM clade</taxon>
        <taxon>Lecanoromycetidae</taxon>
        <taxon>Lecanorales</taxon>
        <taxon>Lecanorineae</taxon>
        <taxon>Cladoniaceae</taxon>
        <taxon>Cladonia</taxon>
    </lineage>
</organism>
<feature type="compositionally biased region" description="Basic and acidic residues" evidence="1">
    <location>
        <begin position="1"/>
        <end position="13"/>
    </location>
</feature>
<gene>
    <name evidence="4" type="ORF">JMJ35_002116</name>
</gene>
<keyword evidence="2" id="KW-0472">Membrane</keyword>
<dbReference type="GO" id="GO:0046983">
    <property type="term" value="F:protein dimerization activity"/>
    <property type="evidence" value="ECO:0007669"/>
    <property type="project" value="InterPro"/>
</dbReference>
<keyword evidence="5" id="KW-1185">Reference proteome</keyword>
<dbReference type="GO" id="GO:0045944">
    <property type="term" value="P:positive regulation of transcription by RNA polymerase II"/>
    <property type="evidence" value="ECO:0007669"/>
    <property type="project" value="InterPro"/>
</dbReference>
<dbReference type="Pfam" id="PF09427">
    <property type="entry name" value="DUF2014"/>
    <property type="match status" value="1"/>
</dbReference>
<dbReference type="SMART" id="SM00353">
    <property type="entry name" value="HLH"/>
    <property type="match status" value="1"/>
</dbReference>
<keyword evidence="2" id="KW-0812">Transmembrane</keyword>
<evidence type="ECO:0000313" key="5">
    <source>
        <dbReference type="Proteomes" id="UP001166286"/>
    </source>
</evidence>
<proteinExistence type="predicted"/>
<keyword evidence="2" id="KW-1133">Transmembrane helix</keyword>
<dbReference type="Pfam" id="PF00010">
    <property type="entry name" value="HLH"/>
    <property type="match status" value="1"/>
</dbReference>
<dbReference type="InterPro" id="IPR036638">
    <property type="entry name" value="HLH_DNA-bd_sf"/>
</dbReference>
<dbReference type="SUPFAM" id="SSF47459">
    <property type="entry name" value="HLH, helix-loop-helix DNA-binding domain"/>
    <property type="match status" value="1"/>
</dbReference>
<accession>A0AA39R6Z7</accession>
<comment type="caution">
    <text evidence="4">The sequence shown here is derived from an EMBL/GenBank/DDBJ whole genome shotgun (WGS) entry which is preliminary data.</text>
</comment>